<sequence length="277" mass="31489">MFSFGEIPQHAELRALFEDLYLRYNRREFVHPDPVELLYCYQETGDREVAALLAAALAYGRASQIVKKASQVLEVMGASPKGFVLSHSLKELQKVFKDFKHRFTDGKSVAGLFYGIRGVLLEYGSLEMCAECYVNEGHLKAKEAITGLFESLLRHGMPSSVLPDPRKPSACKRLYLFLKWMIRKDSIDPGGWSALKPSELIYPLDTHIFSIARALGATDRKSADFKAALDVTEFFRRINPLDPLKYDFVLTRFGIRPDLNKKEFLEICCGNRMKKGH</sequence>
<dbReference type="OrthoDB" id="9773332at2"/>
<proteinExistence type="predicted"/>
<dbReference type="EMBL" id="CP003096">
    <property type="protein sequence ID" value="AER66525.1"/>
    <property type="molecule type" value="Genomic_DNA"/>
</dbReference>
<dbReference type="AlphaFoldDB" id="G7V9H5"/>
<dbReference type="NCBIfam" id="TIGR02757">
    <property type="entry name" value="TIGR02757 family protein"/>
    <property type="match status" value="1"/>
</dbReference>
<dbReference type="eggNOG" id="COG0177">
    <property type="taxonomic scope" value="Bacteria"/>
</dbReference>
<keyword evidence="2" id="KW-1185">Reference proteome</keyword>
<evidence type="ECO:0000313" key="1">
    <source>
        <dbReference type="EMBL" id="AER66525.1"/>
    </source>
</evidence>
<dbReference type="STRING" id="580340.Tlie_0792"/>
<gene>
    <name evidence="1" type="ordered locus">Tlie_0792</name>
</gene>
<dbReference type="Pfam" id="PF09674">
    <property type="entry name" value="DUF2400"/>
    <property type="match status" value="1"/>
</dbReference>
<evidence type="ECO:0000313" key="2">
    <source>
        <dbReference type="Proteomes" id="UP000005868"/>
    </source>
</evidence>
<protein>
    <recommendedName>
        <fullName evidence="3">TIGR02757 family protein</fullName>
    </recommendedName>
</protein>
<organism evidence="1 2">
    <name type="scientific">Thermovirga lienii (strain ATCC BAA-1197 / DSM 17291 / Cas60314)</name>
    <dbReference type="NCBI Taxonomy" id="580340"/>
    <lineage>
        <taxon>Bacteria</taxon>
        <taxon>Thermotogati</taxon>
        <taxon>Synergistota</taxon>
        <taxon>Synergistia</taxon>
        <taxon>Synergistales</taxon>
        <taxon>Thermovirgaceae</taxon>
        <taxon>Thermovirga</taxon>
    </lineage>
</organism>
<dbReference type="InterPro" id="IPR014127">
    <property type="entry name" value="CHP02757"/>
</dbReference>
<name>G7V9H5_THELD</name>
<reference evidence="2" key="1">
    <citation type="submission" date="2011-10" db="EMBL/GenBank/DDBJ databases">
        <title>The complete genome of chromosome of Thermovirga lienii DSM 17291.</title>
        <authorList>
            <consortium name="US DOE Joint Genome Institute (JGI-PGF)"/>
            <person name="Lucas S."/>
            <person name="Copeland A."/>
            <person name="Lapidus A."/>
            <person name="Glavina del Rio T."/>
            <person name="Dalin E."/>
            <person name="Tice H."/>
            <person name="Bruce D."/>
            <person name="Goodwin L."/>
            <person name="Pitluck S."/>
            <person name="Peters L."/>
            <person name="Mikhailova N."/>
            <person name="Saunders E."/>
            <person name="Kyrpides N."/>
            <person name="Mavromatis K."/>
            <person name="Ivanova N."/>
            <person name="Last F.I."/>
            <person name="Brettin T."/>
            <person name="Detter J.C."/>
            <person name="Han C."/>
            <person name="Larimer F."/>
            <person name="Land M."/>
            <person name="Hauser L."/>
            <person name="Markowitz V."/>
            <person name="Cheng J.-F."/>
            <person name="Hugenholtz P."/>
            <person name="Woyke T."/>
            <person name="Wu D."/>
            <person name="Spring S."/>
            <person name="Schroeder M."/>
            <person name="Brambilla E.-M."/>
            <person name="Klenk H.-P."/>
            <person name="Eisen J.A."/>
        </authorList>
    </citation>
    <scope>NUCLEOTIDE SEQUENCE [LARGE SCALE GENOMIC DNA]</scope>
    <source>
        <strain evidence="2">ATCC BAA-1197 / DSM 17291 / Cas60314</strain>
    </source>
</reference>
<evidence type="ECO:0008006" key="3">
    <source>
        <dbReference type="Google" id="ProtNLM"/>
    </source>
</evidence>
<accession>G7V9H5</accession>
<dbReference type="Proteomes" id="UP000005868">
    <property type="component" value="Chromosome"/>
</dbReference>
<dbReference type="KEGG" id="tli:Tlie_0792"/>
<dbReference type="HOGENOM" id="CLU_064298_0_0_0"/>
<reference evidence="1 2" key="2">
    <citation type="journal article" date="2012" name="Stand. Genomic Sci.">
        <title>Genome sequence of the moderately thermophilic, amino-acid-degrading and sulfur-reducing bacterium Thermovirga lienii type strain (Cas60314(T)).</title>
        <authorList>
            <person name="Goker M."/>
            <person name="Saunders E."/>
            <person name="Lapidus A."/>
            <person name="Nolan M."/>
            <person name="Lucas S."/>
            <person name="Hammon N."/>
            <person name="Deshpande S."/>
            <person name="Cheng J.F."/>
            <person name="Han C."/>
            <person name="Tapia R."/>
            <person name="Goodwin L.A."/>
            <person name="Pitluck S."/>
            <person name="Liolios K."/>
            <person name="Mavromatis K."/>
            <person name="Pagani I."/>
            <person name="Ivanova N."/>
            <person name="Mikhailova N."/>
            <person name="Pati A."/>
            <person name="Chen A."/>
            <person name="Palaniappan K."/>
            <person name="Land M."/>
            <person name="Chang Y.J."/>
            <person name="Jeffries C.D."/>
            <person name="Brambilla E.M."/>
            <person name="Rohde M."/>
            <person name="Spring S."/>
            <person name="Detter J.C."/>
            <person name="Woyke T."/>
            <person name="Bristow J."/>
            <person name="Eisen J.A."/>
            <person name="Markowitz V."/>
            <person name="Hugenholtz P."/>
            <person name="Kyrpides N.C."/>
            <person name="Klenk H.P."/>
        </authorList>
    </citation>
    <scope>NUCLEOTIDE SEQUENCE [LARGE SCALE GENOMIC DNA]</scope>
    <source>
        <strain evidence="2">ATCC BAA-1197 / DSM 17291 / Cas60314</strain>
    </source>
</reference>